<comment type="caution">
    <text evidence="7">The sequence shown here is derived from an EMBL/GenBank/DDBJ whole genome shotgun (WGS) entry which is preliminary data.</text>
</comment>
<evidence type="ECO:0000256" key="4">
    <source>
        <dbReference type="SAM" id="SignalP"/>
    </source>
</evidence>
<organism evidence="7 8">
    <name type="scientific">Qipengyuania citrea</name>
    <dbReference type="NCBI Taxonomy" id="225971"/>
    <lineage>
        <taxon>Bacteria</taxon>
        <taxon>Pseudomonadati</taxon>
        <taxon>Pseudomonadota</taxon>
        <taxon>Alphaproteobacteria</taxon>
        <taxon>Sphingomonadales</taxon>
        <taxon>Erythrobacteraceae</taxon>
        <taxon>Qipengyuania</taxon>
    </lineage>
</organism>
<dbReference type="AlphaFoldDB" id="A0A6I4UEP1"/>
<evidence type="ECO:0000259" key="6">
    <source>
        <dbReference type="Pfam" id="PF08479"/>
    </source>
</evidence>
<accession>A0A6I4UEP1</accession>
<dbReference type="EMBL" id="WTYG01000010">
    <property type="protein sequence ID" value="MXP36938.1"/>
    <property type="molecule type" value="Genomic_DNA"/>
</dbReference>
<evidence type="ECO:0000259" key="5">
    <source>
        <dbReference type="Pfam" id="PF03865"/>
    </source>
</evidence>
<gene>
    <name evidence="7" type="ORF">GRI55_14405</name>
</gene>
<feature type="signal peptide" evidence="4">
    <location>
        <begin position="1"/>
        <end position="33"/>
    </location>
</feature>
<evidence type="ECO:0000313" key="8">
    <source>
        <dbReference type="Proteomes" id="UP000439914"/>
    </source>
</evidence>
<feature type="domain" description="Polypeptide-transport-associated ShlB-type" evidence="6">
    <location>
        <begin position="88"/>
        <end position="157"/>
    </location>
</feature>
<keyword evidence="1" id="KW-1134">Transmembrane beta strand</keyword>
<reference evidence="7 8" key="1">
    <citation type="submission" date="2019-12" db="EMBL/GenBank/DDBJ databases">
        <title>Genomic-based taxomic classification of the family Erythrobacteraceae.</title>
        <authorList>
            <person name="Xu L."/>
        </authorList>
    </citation>
    <scope>NUCLEOTIDE SEQUENCE [LARGE SCALE GENOMIC DNA]</scope>
    <source>
        <strain evidence="7 8">CGMCC 1.8703</strain>
    </source>
</reference>
<dbReference type="InterPro" id="IPR051544">
    <property type="entry name" value="TPS_OM_transporter"/>
</dbReference>
<name>A0A6I4UEP1_9SPHN</name>
<feature type="chain" id="PRO_5026005946" description="ShlB/FhaC/HecB family hemolysin secretion/activation protein" evidence="4">
    <location>
        <begin position="34"/>
        <end position="560"/>
    </location>
</feature>
<dbReference type="InterPro" id="IPR005565">
    <property type="entry name" value="Hemolysn_activator_HlyB_C"/>
</dbReference>
<dbReference type="GO" id="GO:0046819">
    <property type="term" value="P:protein secretion by the type V secretion system"/>
    <property type="evidence" value="ECO:0007669"/>
    <property type="project" value="TreeGrafter"/>
</dbReference>
<dbReference type="Gene3D" id="3.10.20.310">
    <property type="entry name" value="membrane protein fhac"/>
    <property type="match status" value="1"/>
</dbReference>
<dbReference type="Pfam" id="PF08479">
    <property type="entry name" value="POTRA_2"/>
    <property type="match status" value="1"/>
</dbReference>
<dbReference type="PANTHER" id="PTHR34597:SF6">
    <property type="entry name" value="BLR6126 PROTEIN"/>
    <property type="match status" value="1"/>
</dbReference>
<dbReference type="PANTHER" id="PTHR34597">
    <property type="entry name" value="SLR1661 PROTEIN"/>
    <property type="match status" value="1"/>
</dbReference>
<evidence type="ECO:0000256" key="2">
    <source>
        <dbReference type="ARBA" id="ARBA00022692"/>
    </source>
</evidence>
<dbReference type="Proteomes" id="UP000439914">
    <property type="component" value="Unassembled WGS sequence"/>
</dbReference>
<evidence type="ECO:0000313" key="7">
    <source>
        <dbReference type="EMBL" id="MXP36938.1"/>
    </source>
</evidence>
<evidence type="ECO:0008006" key="9">
    <source>
        <dbReference type="Google" id="ProtNLM"/>
    </source>
</evidence>
<proteinExistence type="predicted"/>
<evidence type="ECO:0000256" key="3">
    <source>
        <dbReference type="ARBA" id="ARBA00023237"/>
    </source>
</evidence>
<feature type="domain" description="Haemolysin activator HlyB C-terminal" evidence="5">
    <location>
        <begin position="221"/>
        <end position="522"/>
    </location>
</feature>
<sequence length="560" mass="59636">MLMRHRKGMADPIKFLRDSIALAALATSLPAFAQKAGHSFEAMNEDVRSSFGENAAGPRIDDTVLQPFERLSPPHEESPVSEDVAMVIGAINIRGIAELTPSDLAASYERFIGQNASAETLRNLINSIAAHARERGYIFASAQIPAQAVRLGIVTVELDIGQIDEVRIVGTDNDRLRKTLAPLVGGNPHASLIERQLLLAGELPGISIARTDYLREGGAGVLVVEAREIPAIGYAALDNFGSARFGPIRARLRLDLNGIFADDDSVTVHAISTIAQPREMVFVNARYAKTLGDGATVIGIAASAGLTRGDSNLRGHNRYAAIFASNALVRGNGFNLWLNGELAYLNVSQAREGVLFEEDDLVTASVNFAANANIGIGRIYGGIGATRGLAIGGTTEVGDPLASRANASARFTRAFAWFDSALDLGTGFGLRIAANGQIASRPLLSSQEFSIGGPYSVRGYDFSERFGDEGIAGLVELRKDFDNPTSTLDWLQLYTFLDGGYARNIGTGFGGGTLVSAGGGLRARLDDFDFAIEAATPLTNIRLESADKSPQINLHTGLRF</sequence>
<dbReference type="GO" id="GO:0098046">
    <property type="term" value="C:type V protein secretion system complex"/>
    <property type="evidence" value="ECO:0007669"/>
    <property type="project" value="TreeGrafter"/>
</dbReference>
<dbReference type="InterPro" id="IPR013686">
    <property type="entry name" value="Polypept-transport_assoc_ShlB"/>
</dbReference>
<keyword evidence="1" id="KW-0472">Membrane</keyword>
<evidence type="ECO:0000256" key="1">
    <source>
        <dbReference type="ARBA" id="ARBA00022452"/>
    </source>
</evidence>
<keyword evidence="4" id="KW-0732">Signal</keyword>
<keyword evidence="3" id="KW-0998">Cell outer membrane</keyword>
<dbReference type="GO" id="GO:0008320">
    <property type="term" value="F:protein transmembrane transporter activity"/>
    <property type="evidence" value="ECO:0007669"/>
    <property type="project" value="TreeGrafter"/>
</dbReference>
<dbReference type="Gene3D" id="2.40.160.50">
    <property type="entry name" value="membrane protein fhac: a member of the omp85/tpsb transporter family"/>
    <property type="match status" value="1"/>
</dbReference>
<protein>
    <recommendedName>
        <fullName evidence="9">ShlB/FhaC/HecB family hemolysin secretion/activation protein</fullName>
    </recommendedName>
</protein>
<keyword evidence="2" id="KW-0812">Transmembrane</keyword>
<dbReference type="Pfam" id="PF03865">
    <property type="entry name" value="ShlB"/>
    <property type="match status" value="1"/>
</dbReference>